<comment type="caution">
    <text evidence="1">The sequence shown here is derived from an EMBL/GenBank/DDBJ whole genome shotgun (WGS) entry which is preliminary data.</text>
</comment>
<protein>
    <submittedName>
        <fullName evidence="1">Uncharacterized protein</fullName>
    </submittedName>
</protein>
<accession>A0A972SL35</accession>
<proteinExistence type="predicted"/>
<reference evidence="1 2" key="1">
    <citation type="submission" date="2019-11" db="EMBL/GenBank/DDBJ databases">
        <title>Metabolism of dissolved organic matter in forest soils.</title>
        <authorList>
            <person name="Cyle K.T."/>
            <person name="Wilhelm R.C."/>
            <person name="Martinez C.E."/>
        </authorList>
    </citation>
    <scope>NUCLEOTIDE SEQUENCE [LARGE SCALE GENOMIC DNA]</scope>
    <source>
        <strain evidence="1 2">5N</strain>
    </source>
</reference>
<dbReference type="EMBL" id="WOEZ01000181">
    <property type="protein sequence ID" value="NPT58799.1"/>
    <property type="molecule type" value="Genomic_DNA"/>
</dbReference>
<gene>
    <name evidence="1" type="ORF">GNZ13_30645</name>
</gene>
<name>A0A972SL35_9BURK</name>
<evidence type="ECO:0000313" key="2">
    <source>
        <dbReference type="Proteomes" id="UP000655523"/>
    </source>
</evidence>
<sequence>MTVVNRGSCISSIPRIVSAAKDHEHDIHNARPSNPVYTGSKFNSLLGSVLRLCGNENGDDHGYVHRRRLQTESDKACDGRLSGNFRRSPSKCGPTDPRTLARAARDFAQRKPEFAVACGTAALHWMAAGFGYEITGSDVVDAYGALADAALATGMERDQLNRRLRDQLAAIPGHSFVATGLAHHWVA</sequence>
<evidence type="ECO:0000313" key="1">
    <source>
        <dbReference type="EMBL" id="NPT58799.1"/>
    </source>
</evidence>
<dbReference type="Proteomes" id="UP000655523">
    <property type="component" value="Unassembled WGS sequence"/>
</dbReference>
<organism evidence="1 2">
    <name type="scientific">Paraburkholderia elongata</name>
    <dbReference type="NCBI Taxonomy" id="2675747"/>
    <lineage>
        <taxon>Bacteria</taxon>
        <taxon>Pseudomonadati</taxon>
        <taxon>Pseudomonadota</taxon>
        <taxon>Betaproteobacteria</taxon>
        <taxon>Burkholderiales</taxon>
        <taxon>Burkholderiaceae</taxon>
        <taxon>Paraburkholderia</taxon>
    </lineage>
</organism>
<keyword evidence="2" id="KW-1185">Reference proteome</keyword>
<dbReference type="AlphaFoldDB" id="A0A972SL35"/>
<dbReference type="RefSeq" id="WP_172171586.1">
    <property type="nucleotide sequence ID" value="NZ_WOEZ01000181.1"/>
</dbReference>